<dbReference type="CDD" id="cd09117">
    <property type="entry name" value="PLDc_Bfil_DEXD_like"/>
    <property type="match status" value="1"/>
</dbReference>
<evidence type="ECO:0000313" key="2">
    <source>
        <dbReference type="EMBL" id="GFO87779.1"/>
    </source>
</evidence>
<proteinExistence type="predicted"/>
<feature type="domain" description="Phospholipase D-like" evidence="1">
    <location>
        <begin position="110"/>
        <end position="187"/>
    </location>
</feature>
<reference evidence="2 3" key="1">
    <citation type="submission" date="2020-06" db="EMBL/GenBank/DDBJ databases">
        <title>Characterization of fructooligosaccharide metabolism and fructooligosaccharide-degrading enzymes in human commensal butyrate producers.</title>
        <authorList>
            <person name="Tanno H."/>
            <person name="Fujii T."/>
            <person name="Hirano K."/>
            <person name="Maeno S."/>
            <person name="Tonozuka T."/>
            <person name="Sakamoto M."/>
            <person name="Ohkuma M."/>
            <person name="Tochio T."/>
            <person name="Endo A."/>
        </authorList>
    </citation>
    <scope>NUCLEOTIDE SEQUENCE [LARGE SCALE GENOMIC DNA]</scope>
    <source>
        <strain evidence="2 3">JCM 31056</strain>
    </source>
</reference>
<accession>A0ABQ1DYL7</accession>
<dbReference type="Gene3D" id="3.30.870.10">
    <property type="entry name" value="Endonuclease Chain A"/>
    <property type="match status" value="1"/>
</dbReference>
<dbReference type="InterPro" id="IPR025202">
    <property type="entry name" value="PLD-like_dom"/>
</dbReference>
<dbReference type="EMBL" id="BLYJ01000008">
    <property type="protein sequence ID" value="GFO87779.1"/>
    <property type="molecule type" value="Genomic_DNA"/>
</dbReference>
<organism evidence="2 3">
    <name type="scientific">Butyricicoccus faecihominis</name>
    <dbReference type="NCBI Taxonomy" id="1712515"/>
    <lineage>
        <taxon>Bacteria</taxon>
        <taxon>Bacillati</taxon>
        <taxon>Bacillota</taxon>
        <taxon>Clostridia</taxon>
        <taxon>Eubacteriales</taxon>
        <taxon>Butyricicoccaceae</taxon>
        <taxon>Butyricicoccus</taxon>
    </lineage>
</organism>
<dbReference type="SUPFAM" id="SSF56024">
    <property type="entry name" value="Phospholipase D/nuclease"/>
    <property type="match status" value="1"/>
</dbReference>
<comment type="caution">
    <text evidence="2">The sequence shown here is derived from an EMBL/GenBank/DDBJ whole genome shotgun (WGS) entry which is preliminary data.</text>
</comment>
<evidence type="ECO:0000259" key="1">
    <source>
        <dbReference type="Pfam" id="PF13091"/>
    </source>
</evidence>
<evidence type="ECO:0000313" key="3">
    <source>
        <dbReference type="Proteomes" id="UP000620147"/>
    </source>
</evidence>
<protein>
    <recommendedName>
        <fullName evidence="1">Phospholipase D-like domain-containing protein</fullName>
    </recommendedName>
</protein>
<dbReference type="Proteomes" id="UP000620147">
    <property type="component" value="Unassembled WGS sequence"/>
</dbReference>
<name>A0ABQ1DYL7_9FIRM</name>
<keyword evidence="3" id="KW-1185">Reference proteome</keyword>
<gene>
    <name evidence="2" type="ORF">BUFA31_09430</name>
</gene>
<sequence>MDDNLNLFSLVDEEEKSAPNKKRGSKLDVVEMGYKQAHTVTWQELFEGFDTIHAITFSSGLNFVYQLLDMFDHAEIIFGCEHILSSSMNQIIAYQDKLIERMREQSSEKMNDLLARMDKGEVRFYVSRGTVSHEKLYLLEAADGRKRVITGSANMSYHAFGGMQRENICFVDGDEAYDWYYSVFQSLLEESSDEITMKALQYADAGENIDELPIAGTIKANKVFVIEPTETTADDASEVKFILDVHNLADKLKPYMPKQDKKTSKQGKTIISAAQIVKLRRQIQNEKIKEKELRSEYPQLIIDADKQSATLNGEALNLHPTEEEIRHDVGLFRDYMDGYSRFPGDYEGMQYRYFEFANWFFCSPLMATMRDMAARFDQQRLPYPVFGLVYGQSKAGKTSFLETLLKMMIGQKPKISAPDFTRSGIENLKTNRARGPDHCR</sequence>
<dbReference type="Pfam" id="PF13091">
    <property type="entry name" value="PLDc_2"/>
    <property type="match status" value="1"/>
</dbReference>